<sequence>MDPRLYQALGARAKARNRSISHEVIHMIQSHLSDTHPDQARADDAFLRLTGAWQDKRSAAQIASSIRSSRKNRTPSKHVFD</sequence>
<name>A0ABT7LX68_9CYAN</name>
<feature type="region of interest" description="Disordered" evidence="1">
    <location>
        <begin position="62"/>
        <end position="81"/>
    </location>
</feature>
<proteinExistence type="predicted"/>
<evidence type="ECO:0000256" key="1">
    <source>
        <dbReference type="SAM" id="MobiDB-lite"/>
    </source>
</evidence>
<dbReference type="EMBL" id="JASVEJ010000015">
    <property type="protein sequence ID" value="MDL5056604.1"/>
    <property type="molecule type" value="Genomic_DNA"/>
</dbReference>
<evidence type="ECO:0000313" key="2">
    <source>
        <dbReference type="EMBL" id="MDL5056604.1"/>
    </source>
</evidence>
<comment type="caution">
    <text evidence="2">The sequence shown here is derived from an EMBL/GenBank/DDBJ whole genome shotgun (WGS) entry which is preliminary data.</text>
</comment>
<gene>
    <name evidence="2" type="ORF">QQ055_03855</name>
</gene>
<protein>
    <recommendedName>
        <fullName evidence="4">Arc-like DNA binding domain-containing protein</fullName>
    </recommendedName>
</protein>
<evidence type="ECO:0000313" key="3">
    <source>
        <dbReference type="Proteomes" id="UP001230986"/>
    </source>
</evidence>
<keyword evidence="3" id="KW-1185">Reference proteome</keyword>
<evidence type="ECO:0008006" key="4">
    <source>
        <dbReference type="Google" id="ProtNLM"/>
    </source>
</evidence>
<organism evidence="2 3">
    <name type="scientific">Geitlerinema calcuttense NRMC-F 0142</name>
    <dbReference type="NCBI Taxonomy" id="2922238"/>
    <lineage>
        <taxon>Bacteria</taxon>
        <taxon>Bacillati</taxon>
        <taxon>Cyanobacteriota</taxon>
        <taxon>Cyanophyceae</taxon>
        <taxon>Geitlerinematales</taxon>
        <taxon>Geitlerinemataceae</taxon>
        <taxon>Geitlerinema</taxon>
    </lineage>
</organism>
<reference evidence="2 3" key="1">
    <citation type="submission" date="2023-06" db="EMBL/GenBank/DDBJ databases">
        <title>Whole genome sequence of Oscillatoria calcuttensis NRMC-F 0142.</title>
        <authorList>
            <person name="Shakena Fathima T."/>
            <person name="Muralitharan G."/>
            <person name="Thajuddin N."/>
        </authorList>
    </citation>
    <scope>NUCLEOTIDE SEQUENCE [LARGE SCALE GENOMIC DNA]</scope>
    <source>
        <strain evidence="2 3">NRMC-F 0142</strain>
    </source>
</reference>
<dbReference type="Proteomes" id="UP001230986">
    <property type="component" value="Unassembled WGS sequence"/>
</dbReference>
<accession>A0ABT7LX68</accession>
<dbReference type="RefSeq" id="WP_286004256.1">
    <property type="nucleotide sequence ID" value="NZ_JASVEJ010000015.1"/>
</dbReference>
<feature type="compositionally biased region" description="Basic residues" evidence="1">
    <location>
        <begin position="68"/>
        <end position="81"/>
    </location>
</feature>